<comment type="similarity">
    <text evidence="1">Belongs to the ParB family.</text>
</comment>
<dbReference type="PANTHER" id="PTHR33375:SF1">
    <property type="entry name" value="CHROMOSOME-PARTITIONING PROTEIN PARB-RELATED"/>
    <property type="match status" value="1"/>
</dbReference>
<keyword evidence="2" id="KW-0159">Chromosome partition</keyword>
<dbReference type="SMART" id="SM00470">
    <property type="entry name" value="ParB"/>
    <property type="match status" value="1"/>
</dbReference>
<dbReference type="PANTHER" id="PTHR33375">
    <property type="entry name" value="CHROMOSOME-PARTITIONING PROTEIN PARB-RELATED"/>
    <property type="match status" value="1"/>
</dbReference>
<keyword evidence="5" id="KW-1185">Reference proteome</keyword>
<evidence type="ECO:0000256" key="2">
    <source>
        <dbReference type="ARBA" id="ARBA00022829"/>
    </source>
</evidence>
<dbReference type="Pfam" id="PF02195">
    <property type="entry name" value="ParB_N"/>
    <property type="match status" value="1"/>
</dbReference>
<evidence type="ECO:0000313" key="4">
    <source>
        <dbReference type="EMBL" id="GAA5175059.1"/>
    </source>
</evidence>
<dbReference type="InterPro" id="IPR004437">
    <property type="entry name" value="ParB/RepB/Spo0J"/>
</dbReference>
<dbReference type="Pfam" id="PF17762">
    <property type="entry name" value="HTH_ParB"/>
    <property type="match status" value="1"/>
</dbReference>
<feature type="domain" description="ParB-like N-terminal" evidence="3">
    <location>
        <begin position="43"/>
        <end position="147"/>
    </location>
</feature>
<dbReference type="InterPro" id="IPR041468">
    <property type="entry name" value="HTH_ParB/Spo0J"/>
</dbReference>
<dbReference type="Proteomes" id="UP001428817">
    <property type="component" value="Unassembled WGS sequence"/>
</dbReference>
<reference evidence="5" key="1">
    <citation type="journal article" date="2019" name="Int. J. Syst. Evol. Microbiol.">
        <title>The Global Catalogue of Microorganisms (GCM) 10K type strain sequencing project: providing services to taxonomists for standard genome sequencing and annotation.</title>
        <authorList>
            <consortium name="The Broad Institute Genomics Platform"/>
            <consortium name="The Broad Institute Genome Sequencing Center for Infectious Disease"/>
            <person name="Wu L."/>
            <person name="Ma J."/>
        </authorList>
    </citation>
    <scope>NUCLEOTIDE SEQUENCE [LARGE SCALE GENOMIC DNA]</scope>
    <source>
        <strain evidence="5">JCM 18303</strain>
    </source>
</reference>
<protein>
    <recommendedName>
        <fullName evidence="3">ParB-like N-terminal domain-containing protein</fullName>
    </recommendedName>
</protein>
<dbReference type="Gene3D" id="3.90.1530.30">
    <property type="match status" value="1"/>
</dbReference>
<gene>
    <name evidence="4" type="ORF">GCM10023321_80260</name>
</gene>
<dbReference type="RefSeq" id="WP_185063200.1">
    <property type="nucleotide sequence ID" value="NZ_BAABJP010000063.1"/>
</dbReference>
<dbReference type="InterPro" id="IPR036086">
    <property type="entry name" value="ParB/Sulfiredoxin_sf"/>
</dbReference>
<comment type="caution">
    <text evidence="4">The sequence shown here is derived from an EMBL/GenBank/DDBJ whole genome shotgun (WGS) entry which is preliminary data.</text>
</comment>
<organism evidence="4 5">
    <name type="scientific">Pseudonocardia eucalypti</name>
    <dbReference type="NCBI Taxonomy" id="648755"/>
    <lineage>
        <taxon>Bacteria</taxon>
        <taxon>Bacillati</taxon>
        <taxon>Actinomycetota</taxon>
        <taxon>Actinomycetes</taxon>
        <taxon>Pseudonocardiales</taxon>
        <taxon>Pseudonocardiaceae</taxon>
        <taxon>Pseudonocardia</taxon>
    </lineage>
</organism>
<dbReference type="EMBL" id="BAABJP010000063">
    <property type="protein sequence ID" value="GAA5175059.1"/>
    <property type="molecule type" value="Genomic_DNA"/>
</dbReference>
<accession>A0ABP9RCD9</accession>
<evidence type="ECO:0000259" key="3">
    <source>
        <dbReference type="SMART" id="SM00470"/>
    </source>
</evidence>
<dbReference type="SUPFAM" id="SSF109709">
    <property type="entry name" value="KorB DNA-binding domain-like"/>
    <property type="match status" value="1"/>
</dbReference>
<dbReference type="NCBIfam" id="TIGR00180">
    <property type="entry name" value="parB_part"/>
    <property type="match status" value="1"/>
</dbReference>
<evidence type="ECO:0000313" key="5">
    <source>
        <dbReference type="Proteomes" id="UP001428817"/>
    </source>
</evidence>
<dbReference type="Gene3D" id="1.10.10.2830">
    <property type="match status" value="1"/>
</dbReference>
<evidence type="ECO:0000256" key="1">
    <source>
        <dbReference type="ARBA" id="ARBA00006295"/>
    </source>
</evidence>
<name>A0ABP9RCD9_9PSEU</name>
<sequence length="283" mass="31313">MGKRVNLAELATDDLEAAGPPSYPVSVVPEPVVNEPPSAEGVRLVPIGTVTTNPLNKRPTGKDDELAEMAETIRVHGVIQPLVVCSSSRYLDEFPDQGEAVGDARWVVLIGNRRLRAARMAPLDQVGILVNDDQVTSMYEVMLVENGQRKDLPPLLEAEAMSEVLRTSSISKRELGRRIGKSHMYVVQRLALLKLIPELRQALEHGELTIERAREIGELPVVEQRKIFAAGKPYRRIKADEPEKKPARSIRVSTPRAAADAIRRTFTADELAELIRLLSTPDL</sequence>
<dbReference type="SUPFAM" id="SSF110849">
    <property type="entry name" value="ParB/Sulfiredoxin"/>
    <property type="match status" value="1"/>
</dbReference>
<dbReference type="InterPro" id="IPR050336">
    <property type="entry name" value="Chromosome_partition/occlusion"/>
</dbReference>
<dbReference type="InterPro" id="IPR003115">
    <property type="entry name" value="ParB_N"/>
</dbReference>
<proteinExistence type="inferred from homology"/>